<feature type="region of interest" description="Disordered" evidence="1">
    <location>
        <begin position="162"/>
        <end position="201"/>
    </location>
</feature>
<dbReference type="OrthoDB" id="5526813at2"/>
<evidence type="ECO:0000313" key="2">
    <source>
        <dbReference type="EMBL" id="PIT62566.1"/>
    </source>
</evidence>
<dbReference type="EMBL" id="MEIU01000005">
    <property type="protein sequence ID" value="PIT62566.1"/>
    <property type="molecule type" value="Genomic_DNA"/>
</dbReference>
<evidence type="ECO:0000313" key="3">
    <source>
        <dbReference type="Proteomes" id="UP000230463"/>
    </source>
</evidence>
<evidence type="ECO:0008006" key="4">
    <source>
        <dbReference type="Google" id="ProtNLM"/>
    </source>
</evidence>
<accession>A0A855FZL8</accession>
<feature type="compositionally biased region" description="Basic and acidic residues" evidence="1">
    <location>
        <begin position="290"/>
        <end position="305"/>
    </location>
</feature>
<comment type="caution">
    <text evidence="2">The sequence shown here is derived from an EMBL/GenBank/DDBJ whole genome shotgun (WGS) entry which is preliminary data.</text>
</comment>
<sequence length="305" mass="33660">MAVIRARRVNKFTVIDNKIFEAGGLSFDARGLLCTLLSKPDNWSVIIKALENETKGCRKHSKADALYTMIKELKDKGYVIMKRKATGEVDYFVYDSPQIVQDDDCPVQEASDDESPIGKIPNGENPKRGKSQTGKIPDGENPDVLINTNTTNKELIVNNNNIKNIYTPPPADEKEQTTGAKKQTTGAKKQTTGAKKQTTGAKKQGVWEEGLTLLTNKGIDKQIAKDFMIVRKAKNAPLTMSALGGLEREATKAGLKLEEVINLCAVNSWCGFKAKWLEEDPKQPQPHKPSVKDVPVHTEGGRLSW</sequence>
<dbReference type="AlphaFoldDB" id="A0A855FZL8"/>
<protein>
    <recommendedName>
        <fullName evidence="4">Phage replication protein</fullName>
    </recommendedName>
</protein>
<evidence type="ECO:0000256" key="1">
    <source>
        <dbReference type="SAM" id="MobiDB-lite"/>
    </source>
</evidence>
<gene>
    <name evidence="2" type="ORF">BHC57_01140</name>
</gene>
<feature type="compositionally biased region" description="Low complexity" evidence="1">
    <location>
        <begin position="177"/>
        <end position="201"/>
    </location>
</feature>
<proteinExistence type="predicted"/>
<reference evidence="2 3" key="1">
    <citation type="journal article" date="2017" name="MBio">
        <title>Type VI secretion-mediated competition in the bee gut microbiome.</title>
        <authorList>
            <person name="Steele M.I."/>
            <person name="Kwong W.K."/>
            <person name="Powell J.E."/>
            <person name="Whiteley M."/>
            <person name="Moran N.A."/>
        </authorList>
    </citation>
    <scope>NUCLEOTIDE SEQUENCE [LARGE SCALE GENOMIC DNA]</scope>
    <source>
        <strain evidence="2 3">HK3</strain>
    </source>
</reference>
<feature type="region of interest" description="Disordered" evidence="1">
    <location>
        <begin position="280"/>
        <end position="305"/>
    </location>
</feature>
<organism evidence="2 3">
    <name type="scientific">Snodgrassella alvi</name>
    <dbReference type="NCBI Taxonomy" id="1196083"/>
    <lineage>
        <taxon>Bacteria</taxon>
        <taxon>Pseudomonadati</taxon>
        <taxon>Pseudomonadota</taxon>
        <taxon>Betaproteobacteria</taxon>
        <taxon>Neisseriales</taxon>
        <taxon>Neisseriaceae</taxon>
        <taxon>Snodgrassella</taxon>
    </lineage>
</organism>
<dbReference type="Proteomes" id="UP000230463">
    <property type="component" value="Unassembled WGS sequence"/>
</dbReference>
<dbReference type="RefSeq" id="WP_100099693.1">
    <property type="nucleotide sequence ID" value="NZ_MDUZ01000051.1"/>
</dbReference>
<feature type="region of interest" description="Disordered" evidence="1">
    <location>
        <begin position="103"/>
        <end position="146"/>
    </location>
</feature>
<feature type="compositionally biased region" description="Acidic residues" evidence="1">
    <location>
        <begin position="103"/>
        <end position="115"/>
    </location>
</feature>
<name>A0A855FZL8_9NEIS</name>